<dbReference type="GeneID" id="85196725"/>
<dbReference type="Gene3D" id="2.160.10.10">
    <property type="entry name" value="Hexapeptide repeat proteins"/>
    <property type="match status" value="1"/>
</dbReference>
<name>A0AA96V7C3_9EURY</name>
<reference evidence="6 7" key="1">
    <citation type="submission" date="2023-07" db="EMBL/GenBank/DDBJ databases">
        <title>Closed genome sequence of Methanimicrococcus sp. Es2.</title>
        <authorList>
            <person name="Protasov E."/>
            <person name="Platt K."/>
            <person name="Reeh H."/>
            <person name="Poehlein A."/>
            <person name="Daniel R."/>
            <person name="Brune A."/>
        </authorList>
    </citation>
    <scope>NUCLEOTIDE SEQUENCE [LARGE SCALE GENOMIC DNA]</scope>
    <source>
        <strain evidence="6 7">Es2</strain>
    </source>
</reference>
<dbReference type="Proteomes" id="UP001302662">
    <property type="component" value="Chromosome"/>
</dbReference>
<keyword evidence="3" id="KW-0677">Repeat</keyword>
<dbReference type="FunFam" id="2.160.10.10:FF:000008">
    <property type="entry name" value="Maltose O-acetyltransferase"/>
    <property type="match status" value="1"/>
</dbReference>
<sequence length="214" mass="24282">MMTEKEKAAAGLLYDSALKSFEKERHRAKNLYYKYNRCKPTNFEKRNKIIKKLFGKTGKNFLIEQPFYCDYGYNIEIGNNFFANMNCVMLDGAKIKFGDNVMIGPNVGFYGTGHPLNVEIRNKFIEYSYPITVGDNVWIGGGVSVMGGVTIGDNSVIGAGSVVTKDIPANCVAYGNPCRVVRTIDQEEAKRNEKYFKKLTKEEFKKLKEMNEEE</sequence>
<gene>
    <name evidence="6" type="primary">lacA</name>
    <name evidence="6" type="ORF">MmiEs2_02740</name>
</gene>
<evidence type="ECO:0000256" key="2">
    <source>
        <dbReference type="ARBA" id="ARBA00022679"/>
    </source>
</evidence>
<dbReference type="InterPro" id="IPR039369">
    <property type="entry name" value="LacA-like"/>
</dbReference>
<dbReference type="GO" id="GO:0008870">
    <property type="term" value="F:galactoside O-acetyltransferase activity"/>
    <property type="evidence" value="ECO:0007669"/>
    <property type="project" value="UniProtKB-EC"/>
</dbReference>
<dbReference type="EC" id="2.3.1.18" evidence="6"/>
<dbReference type="PANTHER" id="PTHR43017">
    <property type="entry name" value="GALACTOSIDE O-ACETYLTRANSFERASE"/>
    <property type="match status" value="1"/>
</dbReference>
<evidence type="ECO:0000256" key="3">
    <source>
        <dbReference type="ARBA" id="ARBA00022737"/>
    </source>
</evidence>
<dbReference type="Pfam" id="PF00132">
    <property type="entry name" value="Hexapep"/>
    <property type="match status" value="1"/>
</dbReference>
<dbReference type="RefSeq" id="WP_316559647.1">
    <property type="nucleotide sequence ID" value="NZ_CP131062.1"/>
</dbReference>
<dbReference type="InterPro" id="IPR018357">
    <property type="entry name" value="Hexapep_transf_CS"/>
</dbReference>
<dbReference type="Pfam" id="PF12464">
    <property type="entry name" value="Mac"/>
    <property type="match status" value="1"/>
</dbReference>
<dbReference type="EMBL" id="CP131062">
    <property type="protein sequence ID" value="WNY28092.1"/>
    <property type="molecule type" value="Genomic_DNA"/>
</dbReference>
<comment type="similarity">
    <text evidence="1">Belongs to the transferase hexapeptide repeat family.</text>
</comment>
<dbReference type="SMART" id="SM01266">
    <property type="entry name" value="Mac"/>
    <property type="match status" value="1"/>
</dbReference>
<evidence type="ECO:0000313" key="7">
    <source>
        <dbReference type="Proteomes" id="UP001302662"/>
    </source>
</evidence>
<evidence type="ECO:0000259" key="5">
    <source>
        <dbReference type="SMART" id="SM01266"/>
    </source>
</evidence>
<dbReference type="AlphaFoldDB" id="A0AA96V7C3"/>
<dbReference type="KEGG" id="mees:MmiEs2_02740"/>
<dbReference type="InterPro" id="IPR001451">
    <property type="entry name" value="Hexapep"/>
</dbReference>
<keyword evidence="4 6" id="KW-0012">Acyltransferase</keyword>
<dbReference type="CDD" id="cd03357">
    <property type="entry name" value="LbH_MAT_GAT"/>
    <property type="match status" value="1"/>
</dbReference>
<keyword evidence="7" id="KW-1185">Reference proteome</keyword>
<organism evidence="6 7">
    <name type="scientific">Methanimicrococcus stummii</name>
    <dbReference type="NCBI Taxonomy" id="3028294"/>
    <lineage>
        <taxon>Archaea</taxon>
        <taxon>Methanobacteriati</taxon>
        <taxon>Methanobacteriota</taxon>
        <taxon>Stenosarchaea group</taxon>
        <taxon>Methanomicrobia</taxon>
        <taxon>Methanosarcinales</taxon>
        <taxon>Methanosarcinaceae</taxon>
        <taxon>Methanimicrococcus</taxon>
    </lineage>
</organism>
<proteinExistence type="inferred from homology"/>
<dbReference type="SUPFAM" id="SSF51161">
    <property type="entry name" value="Trimeric LpxA-like enzymes"/>
    <property type="match status" value="1"/>
</dbReference>
<evidence type="ECO:0000313" key="6">
    <source>
        <dbReference type="EMBL" id="WNY28092.1"/>
    </source>
</evidence>
<keyword evidence="2 6" id="KW-0808">Transferase</keyword>
<feature type="domain" description="Maltose/galactoside acetyltransferase" evidence="5">
    <location>
        <begin position="5"/>
        <end position="59"/>
    </location>
</feature>
<dbReference type="InterPro" id="IPR024688">
    <property type="entry name" value="Mac_dom"/>
</dbReference>
<evidence type="ECO:0000256" key="1">
    <source>
        <dbReference type="ARBA" id="ARBA00007274"/>
    </source>
</evidence>
<accession>A0AA96V7C3</accession>
<dbReference type="PANTHER" id="PTHR43017:SF1">
    <property type="entry name" value="ACETYLTRANSFERASE YJL218W-RELATED"/>
    <property type="match status" value="1"/>
</dbReference>
<dbReference type="PROSITE" id="PS00101">
    <property type="entry name" value="HEXAPEP_TRANSFERASES"/>
    <property type="match status" value="1"/>
</dbReference>
<evidence type="ECO:0000256" key="4">
    <source>
        <dbReference type="ARBA" id="ARBA00023315"/>
    </source>
</evidence>
<protein>
    <submittedName>
        <fullName evidence="6">Galactoside O-acetyltransferase</fullName>
        <ecNumber evidence="6">2.3.1.18</ecNumber>
    </submittedName>
</protein>
<dbReference type="InterPro" id="IPR011004">
    <property type="entry name" value="Trimer_LpxA-like_sf"/>
</dbReference>